<dbReference type="RefSeq" id="WP_185684913.1">
    <property type="nucleotide sequence ID" value="NZ_JACLAU010000054.1"/>
</dbReference>
<sequence length="268" mass="30094">MADYSYLMRGIVPVATESSVLVSSSRYLNDPRVRDWVATHLLRRNGPDVPTPSDSIQLVQILREVQDIDRINALLAAERARNPALDAWFREGFVSTFQTADLAHYAPDTVGGIFYAQLTDKNLQVDIVPPFEPRNDFEYFQLRAGQTHDLEHIIGGGGFDFIGELVPYYMRLANLFVHLDPELAGELSAFSILGSTRILTRAVLHYPQTWLVTLDALERGATVGRQSDPIYLMRYEDVFHLPLDEARAALGIRGARFADTAEASAQWN</sequence>
<protein>
    <recommendedName>
        <fullName evidence="3">Ubiquinone biosynthesis protein</fullName>
    </recommendedName>
</protein>
<name>A0A7X1KDP3_9SPHN</name>
<accession>A0A7X1KDP3</accession>
<dbReference type="Proteomes" id="UP000520156">
    <property type="component" value="Unassembled WGS sequence"/>
</dbReference>
<dbReference type="EMBL" id="JACLAU010000054">
    <property type="protein sequence ID" value="MBC2653539.1"/>
    <property type="molecule type" value="Genomic_DNA"/>
</dbReference>
<evidence type="ECO:0000313" key="1">
    <source>
        <dbReference type="EMBL" id="MBC2653539.1"/>
    </source>
</evidence>
<evidence type="ECO:0000313" key="2">
    <source>
        <dbReference type="Proteomes" id="UP000520156"/>
    </source>
</evidence>
<evidence type="ECO:0008006" key="3">
    <source>
        <dbReference type="Google" id="ProtNLM"/>
    </source>
</evidence>
<proteinExistence type="predicted"/>
<organism evidence="1 2">
    <name type="scientific">Novosphingobium aerophilum</name>
    <dbReference type="NCBI Taxonomy" id="2839843"/>
    <lineage>
        <taxon>Bacteria</taxon>
        <taxon>Pseudomonadati</taxon>
        <taxon>Pseudomonadota</taxon>
        <taxon>Alphaproteobacteria</taxon>
        <taxon>Sphingomonadales</taxon>
        <taxon>Sphingomonadaceae</taxon>
        <taxon>Novosphingobium</taxon>
    </lineage>
</organism>
<dbReference type="AlphaFoldDB" id="A0A7X1KDP3"/>
<reference evidence="1 2" key="1">
    <citation type="submission" date="2020-08" db="EMBL/GenBank/DDBJ databases">
        <title>The genome sequence of Novosphingobium flavum 4Y4.</title>
        <authorList>
            <person name="Liu Y."/>
        </authorList>
    </citation>
    <scope>NUCLEOTIDE SEQUENCE [LARGE SCALE GENOMIC DNA]</scope>
    <source>
        <strain evidence="1 2">4Y4</strain>
    </source>
</reference>
<gene>
    <name evidence="1" type="ORF">H7F49_17805</name>
</gene>
<keyword evidence="2" id="KW-1185">Reference proteome</keyword>
<comment type="caution">
    <text evidence="1">The sequence shown here is derived from an EMBL/GenBank/DDBJ whole genome shotgun (WGS) entry which is preliminary data.</text>
</comment>